<geneLocation type="plasmid" evidence="3">
    <name>punmamed1</name>
</geneLocation>
<evidence type="ECO:0000259" key="1">
    <source>
        <dbReference type="Pfam" id="PF01609"/>
    </source>
</evidence>
<dbReference type="GO" id="GO:0004803">
    <property type="term" value="F:transposase activity"/>
    <property type="evidence" value="ECO:0007669"/>
    <property type="project" value="InterPro"/>
</dbReference>
<sequence length="272" mass="30505">MGSGGWGWIVPDGLWDLVEPLLPAARVRPQGGGTANLDDEAVFAAIVFVLTTGCAWRHLPPCFGLSKSTVHRRFTIWTRDGLWGRLRRAMLEHLVAADVLDVSRVVVDSVHVRAKKGGAHTGPSPVDRGKPGSKVHVLSDRGGLPLVIGISAGNVHDQHGLIPLVQALQMKHDPERGLHYRPRKVHADKAYDSPELRKWLRRQQILPRIARKGIESSQTLGRHRWVIERTMAWLTGYRRIARRYERDHLLYLAFCDLAAAITCHKRLARLTT</sequence>
<keyword evidence="3" id="KW-0614">Plasmid</keyword>
<dbReference type="PANTHER" id="PTHR30007:SF1">
    <property type="entry name" value="BLR1914 PROTEIN"/>
    <property type="match status" value="1"/>
</dbReference>
<dbReference type="PANTHER" id="PTHR30007">
    <property type="entry name" value="PHP DOMAIN PROTEIN"/>
    <property type="match status" value="1"/>
</dbReference>
<feature type="domain" description="Transposase IS4-like" evidence="1">
    <location>
        <begin position="104"/>
        <end position="260"/>
    </location>
</feature>
<dbReference type="AlphaFoldDB" id="A0AAU8K7N5"/>
<dbReference type="GO" id="GO:0003677">
    <property type="term" value="F:DNA binding"/>
    <property type="evidence" value="ECO:0007669"/>
    <property type="project" value="InterPro"/>
</dbReference>
<dbReference type="RefSeq" id="WP_354645248.1">
    <property type="nucleotide sequence ID" value="NZ_CP159873.1"/>
</dbReference>
<evidence type="ECO:0000259" key="2">
    <source>
        <dbReference type="Pfam" id="PF13340"/>
    </source>
</evidence>
<evidence type="ECO:0000313" key="3">
    <source>
        <dbReference type="EMBL" id="XCM84315.1"/>
    </source>
</evidence>
<reference evidence="3" key="1">
    <citation type="submission" date="2024-06" db="EMBL/GenBank/DDBJ databases">
        <title>The genome sequences of Kitasatospora sp. strain HUAS MG31.</title>
        <authorList>
            <person name="Mo P."/>
        </authorList>
    </citation>
    <scope>NUCLEOTIDE SEQUENCE</scope>
    <source>
        <strain evidence="3">HUAS MG31</strain>
        <plasmid evidence="3">punmamed1</plasmid>
    </source>
</reference>
<gene>
    <name evidence="3" type="ORF">ABWK59_35785</name>
</gene>
<accession>A0AAU8K7N5</accession>
<feature type="domain" description="Insertion element IS402-like" evidence="2">
    <location>
        <begin position="11"/>
        <end position="86"/>
    </location>
</feature>
<dbReference type="KEGG" id="kcm:ABWK59_35785"/>
<dbReference type="InterPro" id="IPR002559">
    <property type="entry name" value="Transposase_11"/>
</dbReference>
<dbReference type="Pfam" id="PF13340">
    <property type="entry name" value="DUF4096"/>
    <property type="match status" value="1"/>
</dbReference>
<proteinExistence type="predicted"/>
<dbReference type="Pfam" id="PF01609">
    <property type="entry name" value="DDE_Tnp_1"/>
    <property type="match status" value="1"/>
</dbReference>
<dbReference type="InterPro" id="IPR025161">
    <property type="entry name" value="IS402-like_dom"/>
</dbReference>
<dbReference type="EMBL" id="CP159873">
    <property type="protein sequence ID" value="XCM84315.1"/>
    <property type="molecule type" value="Genomic_DNA"/>
</dbReference>
<dbReference type="NCBIfam" id="NF033580">
    <property type="entry name" value="transpos_IS5_3"/>
    <property type="match status" value="1"/>
</dbReference>
<name>A0AAU8K7N5_9ACTN</name>
<dbReference type="GO" id="GO:0006313">
    <property type="term" value="P:DNA transposition"/>
    <property type="evidence" value="ECO:0007669"/>
    <property type="project" value="InterPro"/>
</dbReference>
<organism evidence="3">
    <name type="scientific">Kitasatospora camelliae</name>
    <dbReference type="NCBI Taxonomy" id="3156397"/>
    <lineage>
        <taxon>Bacteria</taxon>
        <taxon>Bacillati</taxon>
        <taxon>Actinomycetota</taxon>
        <taxon>Actinomycetes</taxon>
        <taxon>Kitasatosporales</taxon>
        <taxon>Streptomycetaceae</taxon>
        <taxon>Kitasatospora</taxon>
    </lineage>
</organism>
<protein>
    <submittedName>
        <fullName evidence="3">IS5 family transposase</fullName>
    </submittedName>
</protein>